<dbReference type="InterPro" id="IPR000719">
    <property type="entry name" value="Prot_kinase_dom"/>
</dbReference>
<evidence type="ECO:0000313" key="3">
    <source>
        <dbReference type="Proteomes" id="UP000054248"/>
    </source>
</evidence>
<dbReference type="OrthoDB" id="4062651at2759"/>
<sequence>MENIQPLDQQIPSEVDFDGLVLERTRPIATPGGLCDVYRARHPQVGLVALKLFRGMGGPGSESYRVRHLLHEAALWKAARHPNVLRFLGTWEANDTVYLVSPFLDNGTIVQYLVTHPDADRTKFILDIARGLAYLHEIDIVHGDIKGTNILISPTVEALVADFGLAKLADSSTVLSLKGAGSLRWQSPEVLRGEAHRTFSSDVYSFGMTIYEILSGTIPFDGVHAFGVITLVTIGQKRPKLEPKLSSSGLSYDMQWRAARCSWNDDPQLRPDMGIILSWLESEG</sequence>
<dbReference type="STRING" id="1051891.A0A0C3QNP5"/>
<dbReference type="Pfam" id="PF07714">
    <property type="entry name" value="PK_Tyr_Ser-Thr"/>
    <property type="match status" value="1"/>
</dbReference>
<evidence type="ECO:0000313" key="2">
    <source>
        <dbReference type="EMBL" id="KIO29741.1"/>
    </source>
</evidence>
<dbReference type="PROSITE" id="PS00108">
    <property type="entry name" value="PROTEIN_KINASE_ST"/>
    <property type="match status" value="1"/>
</dbReference>
<proteinExistence type="predicted"/>
<dbReference type="InterPro" id="IPR008271">
    <property type="entry name" value="Ser/Thr_kinase_AS"/>
</dbReference>
<dbReference type="HOGENOM" id="CLU_000288_7_18_1"/>
<organism evidence="2 3">
    <name type="scientific">Tulasnella calospora MUT 4182</name>
    <dbReference type="NCBI Taxonomy" id="1051891"/>
    <lineage>
        <taxon>Eukaryota</taxon>
        <taxon>Fungi</taxon>
        <taxon>Dikarya</taxon>
        <taxon>Basidiomycota</taxon>
        <taxon>Agaricomycotina</taxon>
        <taxon>Agaricomycetes</taxon>
        <taxon>Cantharellales</taxon>
        <taxon>Tulasnellaceae</taxon>
        <taxon>Tulasnella</taxon>
    </lineage>
</organism>
<reference evidence="3" key="2">
    <citation type="submission" date="2015-01" db="EMBL/GenBank/DDBJ databases">
        <title>Evolutionary Origins and Diversification of the Mycorrhizal Mutualists.</title>
        <authorList>
            <consortium name="DOE Joint Genome Institute"/>
            <consortium name="Mycorrhizal Genomics Consortium"/>
            <person name="Kohler A."/>
            <person name="Kuo A."/>
            <person name="Nagy L.G."/>
            <person name="Floudas D."/>
            <person name="Copeland A."/>
            <person name="Barry K.W."/>
            <person name="Cichocki N."/>
            <person name="Veneault-Fourrey C."/>
            <person name="LaButti K."/>
            <person name="Lindquist E.A."/>
            <person name="Lipzen A."/>
            <person name="Lundell T."/>
            <person name="Morin E."/>
            <person name="Murat C."/>
            <person name="Riley R."/>
            <person name="Ohm R."/>
            <person name="Sun H."/>
            <person name="Tunlid A."/>
            <person name="Henrissat B."/>
            <person name="Grigoriev I.V."/>
            <person name="Hibbett D.S."/>
            <person name="Martin F."/>
        </authorList>
    </citation>
    <scope>NUCLEOTIDE SEQUENCE [LARGE SCALE GENOMIC DNA]</scope>
    <source>
        <strain evidence="3">MUT 4182</strain>
    </source>
</reference>
<dbReference type="InterPro" id="IPR011009">
    <property type="entry name" value="Kinase-like_dom_sf"/>
</dbReference>
<dbReference type="Gene3D" id="1.10.510.10">
    <property type="entry name" value="Transferase(Phosphotransferase) domain 1"/>
    <property type="match status" value="1"/>
</dbReference>
<dbReference type="GO" id="GO:0005524">
    <property type="term" value="F:ATP binding"/>
    <property type="evidence" value="ECO:0007669"/>
    <property type="project" value="InterPro"/>
</dbReference>
<dbReference type="AlphaFoldDB" id="A0A0C3QNP5"/>
<protein>
    <recommendedName>
        <fullName evidence="1">Protein kinase domain-containing protein</fullName>
    </recommendedName>
</protein>
<dbReference type="PANTHER" id="PTHR44329">
    <property type="entry name" value="SERINE/THREONINE-PROTEIN KINASE TNNI3K-RELATED"/>
    <property type="match status" value="1"/>
</dbReference>
<evidence type="ECO:0000259" key="1">
    <source>
        <dbReference type="PROSITE" id="PS50011"/>
    </source>
</evidence>
<dbReference type="SMART" id="SM00220">
    <property type="entry name" value="S_TKc"/>
    <property type="match status" value="1"/>
</dbReference>
<accession>A0A0C3QNP5</accession>
<gene>
    <name evidence="2" type="ORF">M407DRAFT_70076</name>
</gene>
<dbReference type="GO" id="GO:0004674">
    <property type="term" value="F:protein serine/threonine kinase activity"/>
    <property type="evidence" value="ECO:0007669"/>
    <property type="project" value="TreeGrafter"/>
</dbReference>
<dbReference type="PANTHER" id="PTHR44329:SF214">
    <property type="entry name" value="PROTEIN KINASE DOMAIN-CONTAINING PROTEIN"/>
    <property type="match status" value="1"/>
</dbReference>
<dbReference type="PROSITE" id="PS50011">
    <property type="entry name" value="PROTEIN_KINASE_DOM"/>
    <property type="match status" value="1"/>
</dbReference>
<name>A0A0C3QNP5_9AGAM</name>
<dbReference type="SUPFAM" id="SSF56112">
    <property type="entry name" value="Protein kinase-like (PK-like)"/>
    <property type="match status" value="1"/>
</dbReference>
<feature type="domain" description="Protein kinase" evidence="1">
    <location>
        <begin position="23"/>
        <end position="284"/>
    </location>
</feature>
<dbReference type="Proteomes" id="UP000054248">
    <property type="component" value="Unassembled WGS sequence"/>
</dbReference>
<keyword evidence="3" id="KW-1185">Reference proteome</keyword>
<dbReference type="InterPro" id="IPR051681">
    <property type="entry name" value="Ser/Thr_Kinases-Pseudokinases"/>
</dbReference>
<dbReference type="EMBL" id="KN822979">
    <property type="protein sequence ID" value="KIO29741.1"/>
    <property type="molecule type" value="Genomic_DNA"/>
</dbReference>
<dbReference type="InterPro" id="IPR001245">
    <property type="entry name" value="Ser-Thr/Tyr_kinase_cat_dom"/>
</dbReference>
<reference evidence="2 3" key="1">
    <citation type="submission" date="2014-04" db="EMBL/GenBank/DDBJ databases">
        <authorList>
            <consortium name="DOE Joint Genome Institute"/>
            <person name="Kuo A."/>
            <person name="Girlanda M."/>
            <person name="Perotto S."/>
            <person name="Kohler A."/>
            <person name="Nagy L.G."/>
            <person name="Floudas D."/>
            <person name="Copeland A."/>
            <person name="Barry K.W."/>
            <person name="Cichocki N."/>
            <person name="Veneault-Fourrey C."/>
            <person name="LaButti K."/>
            <person name="Lindquist E.A."/>
            <person name="Lipzen A."/>
            <person name="Lundell T."/>
            <person name="Morin E."/>
            <person name="Murat C."/>
            <person name="Sun H."/>
            <person name="Tunlid A."/>
            <person name="Henrissat B."/>
            <person name="Grigoriev I.V."/>
            <person name="Hibbett D.S."/>
            <person name="Martin F."/>
            <person name="Nordberg H.P."/>
            <person name="Cantor M.N."/>
            <person name="Hua S.X."/>
        </authorList>
    </citation>
    <scope>NUCLEOTIDE SEQUENCE [LARGE SCALE GENOMIC DNA]</scope>
    <source>
        <strain evidence="2 3">MUT 4182</strain>
    </source>
</reference>